<feature type="signal peptide" evidence="1">
    <location>
        <begin position="1"/>
        <end position="24"/>
    </location>
</feature>
<gene>
    <name evidence="2" type="ORF">G7077_13390</name>
</gene>
<evidence type="ECO:0000313" key="3">
    <source>
        <dbReference type="Proteomes" id="UP000503222"/>
    </source>
</evidence>
<accession>A0A6G7YSN5</accession>
<name>A0A6G7YSN5_9SPHN</name>
<dbReference type="EMBL" id="CP049869">
    <property type="protein sequence ID" value="QIK79750.1"/>
    <property type="molecule type" value="Genomic_DNA"/>
</dbReference>
<keyword evidence="3" id="KW-1185">Reference proteome</keyword>
<keyword evidence="1" id="KW-0732">Signal</keyword>
<dbReference type="Proteomes" id="UP000503222">
    <property type="component" value="Chromosome"/>
</dbReference>
<dbReference type="RefSeq" id="WP_166412135.1">
    <property type="nucleotide sequence ID" value="NZ_CP049869.1"/>
</dbReference>
<dbReference type="KEGG" id="spii:G7077_13390"/>
<protein>
    <recommendedName>
        <fullName evidence="4">Lytic transglycosylase</fullName>
    </recommendedName>
</protein>
<evidence type="ECO:0000313" key="2">
    <source>
        <dbReference type="EMBL" id="QIK79750.1"/>
    </source>
</evidence>
<sequence length="214" mass="22676">MVTKRKIAVLAGVASMLCPTGVLAGGNAKLTGEFSPEAWQFMRDWEEVRAFANGGYDHALRFAECVSSYNAAAPASILSRPIGDSRYRSDLVRLASRYRGCGTRVTVPPLLLRAAFAELSIRQGAVRAGAGTSYVGVPANIKSFPVAALAACQLRTAPGLIQDVLSTRPGEMAEEIAVKRLFASTPRCTSLAKGSITPTAARLALIDAAYSIRD</sequence>
<proteinExistence type="predicted"/>
<evidence type="ECO:0000256" key="1">
    <source>
        <dbReference type="SAM" id="SignalP"/>
    </source>
</evidence>
<evidence type="ECO:0008006" key="4">
    <source>
        <dbReference type="Google" id="ProtNLM"/>
    </source>
</evidence>
<organism evidence="2 3">
    <name type="scientific">Sphingomonas piscis</name>
    <dbReference type="NCBI Taxonomy" id="2714943"/>
    <lineage>
        <taxon>Bacteria</taxon>
        <taxon>Pseudomonadati</taxon>
        <taxon>Pseudomonadota</taxon>
        <taxon>Alphaproteobacteria</taxon>
        <taxon>Sphingomonadales</taxon>
        <taxon>Sphingomonadaceae</taxon>
        <taxon>Sphingomonas</taxon>
    </lineage>
</organism>
<feature type="chain" id="PRO_5026168882" description="Lytic transglycosylase" evidence="1">
    <location>
        <begin position="25"/>
        <end position="214"/>
    </location>
</feature>
<reference evidence="2 3" key="1">
    <citation type="submission" date="2020-03" db="EMBL/GenBank/DDBJ databases">
        <title>Sphingomonas sp. nov., isolated from fish.</title>
        <authorList>
            <person name="Hyun D.-W."/>
            <person name="Bae J.-W."/>
        </authorList>
    </citation>
    <scope>NUCLEOTIDE SEQUENCE [LARGE SCALE GENOMIC DNA]</scope>
    <source>
        <strain evidence="2 3">HDW15B</strain>
    </source>
</reference>
<dbReference type="AlphaFoldDB" id="A0A6G7YSN5"/>